<keyword evidence="4 6" id="KW-1133">Transmembrane helix</keyword>
<evidence type="ECO:0000256" key="6">
    <source>
        <dbReference type="RuleBase" id="RU362006"/>
    </source>
</evidence>
<dbReference type="PANTHER" id="PTHR12300:SF161">
    <property type="entry name" value="RECEPTOR EXPRESSION-ENHANCING PROTEIN"/>
    <property type="match status" value="1"/>
</dbReference>
<evidence type="ECO:0000256" key="2">
    <source>
        <dbReference type="ARBA" id="ARBA00008573"/>
    </source>
</evidence>
<dbReference type="EMBL" id="JAJAGQ010000009">
    <property type="protein sequence ID" value="KAJ8553648.1"/>
    <property type="molecule type" value="Genomic_DNA"/>
</dbReference>
<dbReference type="Proteomes" id="UP001152561">
    <property type="component" value="Unassembled WGS sequence"/>
</dbReference>
<dbReference type="AlphaFoldDB" id="A0A9Q1M7L1"/>
<evidence type="ECO:0000256" key="5">
    <source>
        <dbReference type="ARBA" id="ARBA00023136"/>
    </source>
</evidence>
<evidence type="ECO:0000256" key="1">
    <source>
        <dbReference type="ARBA" id="ARBA00004141"/>
    </source>
</evidence>
<dbReference type="GO" id="GO:0016020">
    <property type="term" value="C:membrane"/>
    <property type="evidence" value="ECO:0007669"/>
    <property type="project" value="UniProtKB-SubCell"/>
</dbReference>
<gene>
    <name evidence="7" type="ORF">K7X08_024326</name>
</gene>
<keyword evidence="3 6" id="KW-0812">Transmembrane</keyword>
<comment type="similarity">
    <text evidence="2 6">Belongs to the DP1 family.</text>
</comment>
<organism evidence="7 8">
    <name type="scientific">Anisodus acutangulus</name>
    <dbReference type="NCBI Taxonomy" id="402998"/>
    <lineage>
        <taxon>Eukaryota</taxon>
        <taxon>Viridiplantae</taxon>
        <taxon>Streptophyta</taxon>
        <taxon>Embryophyta</taxon>
        <taxon>Tracheophyta</taxon>
        <taxon>Spermatophyta</taxon>
        <taxon>Magnoliopsida</taxon>
        <taxon>eudicotyledons</taxon>
        <taxon>Gunneridae</taxon>
        <taxon>Pentapetalae</taxon>
        <taxon>asterids</taxon>
        <taxon>lamiids</taxon>
        <taxon>Solanales</taxon>
        <taxon>Solanaceae</taxon>
        <taxon>Solanoideae</taxon>
        <taxon>Hyoscyameae</taxon>
        <taxon>Anisodus</taxon>
    </lineage>
</organism>
<feature type="transmembrane region" description="Helical" evidence="6">
    <location>
        <begin position="52"/>
        <end position="72"/>
    </location>
</feature>
<evidence type="ECO:0000313" key="8">
    <source>
        <dbReference type="Proteomes" id="UP001152561"/>
    </source>
</evidence>
<dbReference type="Pfam" id="PF03134">
    <property type="entry name" value="TB2_DP1_HVA22"/>
    <property type="match status" value="1"/>
</dbReference>
<comment type="subcellular location">
    <subcellularLocation>
        <location evidence="1 6">Membrane</location>
        <topology evidence="1 6">Multi-pass membrane protein</topology>
    </subcellularLocation>
</comment>
<keyword evidence="5 6" id="KW-0472">Membrane</keyword>
<dbReference type="PANTHER" id="PTHR12300">
    <property type="entry name" value="HVA22-LIKE PROTEINS"/>
    <property type="match status" value="1"/>
</dbReference>
<dbReference type="InterPro" id="IPR004345">
    <property type="entry name" value="TB2_DP1_HVA22"/>
</dbReference>
<reference evidence="8" key="1">
    <citation type="journal article" date="2023" name="Proc. Natl. Acad. Sci. U.S.A.">
        <title>Genomic and structural basis for evolution of tropane alkaloid biosynthesis.</title>
        <authorList>
            <person name="Wanga Y.-J."/>
            <person name="Taina T."/>
            <person name="Yua J.-Y."/>
            <person name="Lia J."/>
            <person name="Xua B."/>
            <person name="Chenc J."/>
            <person name="D'Auriad J.C."/>
            <person name="Huanga J.-P."/>
            <person name="Huanga S.-X."/>
        </authorList>
    </citation>
    <scope>NUCLEOTIDE SEQUENCE [LARGE SCALE GENOMIC DNA]</scope>
    <source>
        <strain evidence="8">cv. KIB-2019</strain>
    </source>
</reference>
<keyword evidence="8" id="KW-1185">Reference proteome</keyword>
<sequence>MGGSGGGIGSLLKVILTNFDVLAGPVVSLVYPLYASIRAIETKSPVDDQQWLTYWILYSMITLFELTFAKLIEWLPFWSYAKLIATCWLVIPYFNGAAYVYEHYIRPYIVQRKAVNIWYVPRKKDFFSKPDDILTAAEKYIQEHGTQAFEEMIHKAEGERKPRTSNYVFYDDDYKY</sequence>
<accession>A0A9Q1M7L1</accession>
<feature type="transmembrane region" description="Helical" evidence="6">
    <location>
        <begin position="21"/>
        <end position="40"/>
    </location>
</feature>
<protein>
    <recommendedName>
        <fullName evidence="6">HVA22-like protein</fullName>
    </recommendedName>
</protein>
<comment type="caution">
    <text evidence="7">The sequence shown here is derived from an EMBL/GenBank/DDBJ whole genome shotgun (WGS) entry which is preliminary data.</text>
</comment>
<evidence type="ECO:0000256" key="4">
    <source>
        <dbReference type="ARBA" id="ARBA00022989"/>
    </source>
</evidence>
<evidence type="ECO:0000256" key="3">
    <source>
        <dbReference type="ARBA" id="ARBA00022692"/>
    </source>
</evidence>
<feature type="transmembrane region" description="Helical" evidence="6">
    <location>
        <begin position="78"/>
        <end position="101"/>
    </location>
</feature>
<dbReference type="OrthoDB" id="10009287at2759"/>
<proteinExistence type="inferred from homology"/>
<name>A0A9Q1M7L1_9SOLA</name>
<evidence type="ECO:0000313" key="7">
    <source>
        <dbReference type="EMBL" id="KAJ8553648.1"/>
    </source>
</evidence>